<name>M0DWT8_9EURY</name>
<sequence>MGTRGRTGIERYLLGSVTEKVVRLSDAPVVTVRADEPE</sequence>
<dbReference type="SUPFAM" id="SSF52402">
    <property type="entry name" value="Adenine nucleotide alpha hydrolases-like"/>
    <property type="match status" value="1"/>
</dbReference>
<dbReference type="PATRIC" id="fig|1227485.3.peg.1000"/>
<comment type="caution">
    <text evidence="2">The sequence shown here is derived from an EMBL/GenBank/DDBJ whole genome shotgun (WGS) entry which is preliminary data.</text>
</comment>
<evidence type="ECO:0000313" key="3">
    <source>
        <dbReference type="Proteomes" id="UP000011523"/>
    </source>
</evidence>
<gene>
    <name evidence="2" type="ORF">C472_05225</name>
</gene>
<organism evidence="2 3">
    <name type="scientific">Halorubrum tebenquichense DSM 14210</name>
    <dbReference type="NCBI Taxonomy" id="1227485"/>
    <lineage>
        <taxon>Archaea</taxon>
        <taxon>Methanobacteriati</taxon>
        <taxon>Methanobacteriota</taxon>
        <taxon>Stenosarchaea group</taxon>
        <taxon>Halobacteria</taxon>
        <taxon>Halobacteriales</taxon>
        <taxon>Haloferacaceae</taxon>
        <taxon>Halorubrum</taxon>
    </lineage>
</organism>
<dbReference type="CDD" id="cd00293">
    <property type="entry name" value="USP-like"/>
    <property type="match status" value="1"/>
</dbReference>
<feature type="domain" description="UspA" evidence="1">
    <location>
        <begin position="1"/>
        <end position="33"/>
    </location>
</feature>
<dbReference type="Proteomes" id="UP000011523">
    <property type="component" value="Unassembled WGS sequence"/>
</dbReference>
<keyword evidence="3" id="KW-1185">Reference proteome</keyword>
<reference evidence="2 3" key="1">
    <citation type="journal article" date="2014" name="PLoS Genet.">
        <title>Phylogenetically driven sequencing of extremely halophilic archaea reveals strategies for static and dynamic osmo-response.</title>
        <authorList>
            <person name="Becker E.A."/>
            <person name="Seitzer P.M."/>
            <person name="Tritt A."/>
            <person name="Larsen D."/>
            <person name="Krusor M."/>
            <person name="Yao A.I."/>
            <person name="Wu D."/>
            <person name="Madern D."/>
            <person name="Eisen J.A."/>
            <person name="Darling A.E."/>
            <person name="Facciotti M.T."/>
        </authorList>
    </citation>
    <scope>NUCLEOTIDE SEQUENCE [LARGE SCALE GENOMIC DNA]</scope>
    <source>
        <strain evidence="2 3">DSM 14210</strain>
    </source>
</reference>
<dbReference type="Gene3D" id="3.40.50.620">
    <property type="entry name" value="HUPs"/>
    <property type="match status" value="1"/>
</dbReference>
<dbReference type="AlphaFoldDB" id="M0DWT8"/>
<dbReference type="InterPro" id="IPR006016">
    <property type="entry name" value="UspA"/>
</dbReference>
<accession>M0DWT8</accession>
<evidence type="ECO:0000259" key="1">
    <source>
        <dbReference type="Pfam" id="PF00582"/>
    </source>
</evidence>
<evidence type="ECO:0000313" key="2">
    <source>
        <dbReference type="EMBL" id="ELZ39293.1"/>
    </source>
</evidence>
<protein>
    <submittedName>
        <fullName evidence="2">UspA domain protein</fullName>
    </submittedName>
</protein>
<dbReference type="EMBL" id="AOJD01000028">
    <property type="protein sequence ID" value="ELZ39293.1"/>
    <property type="molecule type" value="Genomic_DNA"/>
</dbReference>
<dbReference type="InterPro" id="IPR014729">
    <property type="entry name" value="Rossmann-like_a/b/a_fold"/>
</dbReference>
<proteinExistence type="predicted"/>
<dbReference type="Pfam" id="PF00582">
    <property type="entry name" value="Usp"/>
    <property type="match status" value="1"/>
</dbReference>